<protein>
    <submittedName>
        <fullName evidence="3">Uncharacterized protein</fullName>
    </submittedName>
</protein>
<reference evidence="3 4" key="1">
    <citation type="submission" date="2020-01" db="EMBL/GenBank/DDBJ databases">
        <title>Complete genome sequence of Mycoplasma felis strain Myco-2.</title>
        <authorList>
            <person name="Kinoshita Y."/>
            <person name="Niwa H."/>
            <person name="Uchida-Fujii E."/>
            <person name="Nukada T."/>
        </authorList>
    </citation>
    <scope>NUCLEOTIDE SEQUENCE [LARGE SCALE GENOMIC DNA]</scope>
    <source>
        <strain evidence="3 4">Myco-2</strain>
    </source>
</reference>
<sequence>MDSRVYSPIFNKVTAERERNNSEKRVFGINSVWSRNPEDIRNGNYPGWTKRDISTEYYNNPEYNLNHNDGILLYELTKNADNKAKTSIDKGVLVSINASNPSGYSKTLALINKLKEKEIPITGYRITNMGKSDSTQKFKEILSALPNELPFLELFFESPNTSSLIALENKVIDELSLFSSLNPNDERFSFNPWAFKLTHFVNTLDYNSYGGYLPGVQSFSRINFNSISFDESDWNGIEDTTRINNGLRMVYVSRNNERIFQGQFGPGNHPDRDNAGNSYPTGLDLSRIKAAKSLRNLIFYDQENDGTRPDKVRKLTRIVLYNNSDVWEIDSDELNNAQFHEILEKDPNLRPKSKIIFSNGKTTRKIRIKAKENGHSLNSSGINNLRTLLGWSDNTFNSNTEILVDPTETNLINSLSGFNVVRSSGADDDLVIT</sequence>
<evidence type="ECO:0000313" key="4">
    <source>
        <dbReference type="Proteomes" id="UP000464317"/>
    </source>
</evidence>
<dbReference type="Pfam" id="PF26360">
    <property type="entry name" value="MIB_M1"/>
    <property type="match status" value="1"/>
</dbReference>
<gene>
    <name evidence="3" type="ORF">JPM2_4220</name>
</gene>
<evidence type="ECO:0000259" key="2">
    <source>
        <dbReference type="Pfam" id="PF26364"/>
    </source>
</evidence>
<dbReference type="NCBIfam" id="TIGR04524">
    <property type="entry name" value="mycoplas_M_dom"/>
    <property type="match status" value="1"/>
</dbReference>
<organism evidence="3 4">
    <name type="scientific">Mycoplasmopsis felis</name>
    <dbReference type="NCBI Taxonomy" id="33923"/>
    <lineage>
        <taxon>Bacteria</taxon>
        <taxon>Bacillati</taxon>
        <taxon>Mycoplasmatota</taxon>
        <taxon>Mycoplasmoidales</taxon>
        <taxon>Metamycoplasmataceae</taxon>
        <taxon>Mycoplasmopsis</taxon>
    </lineage>
</organism>
<dbReference type="Pfam" id="PF26364">
    <property type="entry name" value="MIB_M2"/>
    <property type="match status" value="1"/>
</dbReference>
<evidence type="ECO:0000259" key="1">
    <source>
        <dbReference type="Pfam" id="PF26360"/>
    </source>
</evidence>
<proteinExistence type="predicted"/>
<name>A0A809SEA6_9BACT</name>
<feature type="domain" description="Mycoplasma immunoglobulin binding protein M2" evidence="2">
    <location>
        <begin position="224"/>
        <end position="419"/>
    </location>
</feature>
<dbReference type="AlphaFoldDB" id="A0A809SEA6"/>
<dbReference type="NCBIfam" id="TIGR04526">
    <property type="entry name" value="predic_Ig_block"/>
    <property type="match status" value="1"/>
</dbReference>
<dbReference type="InterPro" id="IPR030941">
    <property type="entry name" value="Predic_Ig_block"/>
</dbReference>
<dbReference type="Proteomes" id="UP000464317">
    <property type="component" value="Chromosome"/>
</dbReference>
<feature type="domain" description="IgG-blocking virulence" evidence="1">
    <location>
        <begin position="13"/>
        <end position="212"/>
    </location>
</feature>
<dbReference type="EMBL" id="AP022325">
    <property type="protein sequence ID" value="BBU47729.1"/>
    <property type="molecule type" value="Genomic_DNA"/>
</dbReference>
<evidence type="ECO:0000313" key="3">
    <source>
        <dbReference type="EMBL" id="BBU47729.1"/>
    </source>
</evidence>
<dbReference type="KEGG" id="mfel:JPM2_4220"/>
<dbReference type="InterPro" id="IPR030942">
    <property type="entry name" value="Mycoplas_M_dom"/>
</dbReference>
<accession>A0A809SEA6</accession>
<keyword evidence="4" id="KW-1185">Reference proteome</keyword>
<dbReference type="InterPro" id="IPR058860">
    <property type="entry name" value="MIB_M2"/>
</dbReference>